<evidence type="ECO:0000313" key="1">
    <source>
        <dbReference type="EMBL" id="MBC5621286.1"/>
    </source>
</evidence>
<organism evidence="1 2">
    <name type="scientific">Butyricimonas hominis</name>
    <dbReference type="NCBI Taxonomy" id="2763032"/>
    <lineage>
        <taxon>Bacteria</taxon>
        <taxon>Pseudomonadati</taxon>
        <taxon>Bacteroidota</taxon>
        <taxon>Bacteroidia</taxon>
        <taxon>Bacteroidales</taxon>
        <taxon>Odoribacteraceae</taxon>
        <taxon>Butyricimonas</taxon>
    </lineage>
</organism>
<reference evidence="1 2" key="1">
    <citation type="submission" date="2020-08" db="EMBL/GenBank/DDBJ databases">
        <title>Genome public.</title>
        <authorList>
            <person name="Liu C."/>
            <person name="Sun Q."/>
        </authorList>
    </citation>
    <scope>NUCLEOTIDE SEQUENCE [LARGE SCALE GENOMIC DNA]</scope>
    <source>
        <strain evidence="1 2">NSJ-56</strain>
    </source>
</reference>
<dbReference type="Proteomes" id="UP000646484">
    <property type="component" value="Unassembled WGS sequence"/>
</dbReference>
<gene>
    <name evidence="1" type="ORF">H8S64_09265</name>
</gene>
<accession>A0ABR7D036</accession>
<keyword evidence="2" id="KW-1185">Reference proteome</keyword>
<dbReference type="PROSITE" id="PS51257">
    <property type="entry name" value="PROKAR_LIPOPROTEIN"/>
    <property type="match status" value="1"/>
</dbReference>
<protein>
    <recommendedName>
        <fullName evidence="3">DUF2268 domain-containing protein</fullName>
    </recommendedName>
</protein>
<proteinExistence type="predicted"/>
<comment type="caution">
    <text evidence="1">The sequence shown here is derived from an EMBL/GenBank/DDBJ whole genome shotgun (WGS) entry which is preliminary data.</text>
</comment>
<evidence type="ECO:0000313" key="2">
    <source>
        <dbReference type="Proteomes" id="UP000646484"/>
    </source>
</evidence>
<sequence length="317" mass="36443">MKMRYLLLLITGLSLFLGGCYDEDKAVPSGDYSPVRFEFPQGSESWDKLFEQMYDDFGICVIYKDFTPGDLNKNWTISAGGDWTGHPVPDDHMPKYEDLLKNYLVPFLGKKEIVEACSPLYLYLAEDLGGSYASYGDNVGVNLNGLDFWAIGLLDTIKFIFDIPGIEDFRHGLVHSVYNKIVENSVVKNLITEPVGFQAGIDYKTEIEKENPEDPNYYMNRGFVGYITCMTSMCCMFNWSDYWYGNIEQIVTAKGGDFMMFTRAAMRWTKEEFEEKFPPEKYPLVNARYKMVVEQFKNYGFDLPGFAKKVKELPTPF</sequence>
<evidence type="ECO:0008006" key="3">
    <source>
        <dbReference type="Google" id="ProtNLM"/>
    </source>
</evidence>
<name>A0ABR7D036_9BACT</name>
<dbReference type="RefSeq" id="WP_099291784.1">
    <property type="nucleotide sequence ID" value="NZ_JACOOH010000004.1"/>
</dbReference>
<dbReference type="EMBL" id="JACOOH010000004">
    <property type="protein sequence ID" value="MBC5621286.1"/>
    <property type="molecule type" value="Genomic_DNA"/>
</dbReference>